<evidence type="ECO:0000313" key="1">
    <source>
        <dbReference type="EMBL" id="GFD59233.1"/>
    </source>
</evidence>
<accession>A0A699XJ62</accession>
<dbReference type="EMBL" id="BKCJ011862492">
    <property type="protein sequence ID" value="GFD59233.1"/>
    <property type="molecule type" value="Genomic_DNA"/>
</dbReference>
<sequence>GIDQDDPPLLVEHQQPLIKAVDDALHPVALGHEAGHRGAAVLL</sequence>
<protein>
    <submittedName>
        <fullName evidence="1">Uncharacterized protein</fullName>
    </submittedName>
</protein>
<feature type="non-terminal residue" evidence="1">
    <location>
        <position position="1"/>
    </location>
</feature>
<name>A0A699XJ62_TANCI</name>
<gene>
    <name evidence="1" type="ORF">Tci_931202</name>
</gene>
<dbReference type="AlphaFoldDB" id="A0A699XJ62"/>
<reference evidence="1" key="1">
    <citation type="journal article" date="2019" name="Sci. Rep.">
        <title>Draft genome of Tanacetum cinerariifolium, the natural source of mosquito coil.</title>
        <authorList>
            <person name="Yamashiro T."/>
            <person name="Shiraishi A."/>
            <person name="Satake H."/>
            <person name="Nakayama K."/>
        </authorList>
    </citation>
    <scope>NUCLEOTIDE SEQUENCE</scope>
</reference>
<proteinExistence type="predicted"/>
<comment type="caution">
    <text evidence="1">The sequence shown here is derived from an EMBL/GenBank/DDBJ whole genome shotgun (WGS) entry which is preliminary data.</text>
</comment>
<organism evidence="1">
    <name type="scientific">Tanacetum cinerariifolium</name>
    <name type="common">Dalmatian daisy</name>
    <name type="synonym">Chrysanthemum cinerariifolium</name>
    <dbReference type="NCBI Taxonomy" id="118510"/>
    <lineage>
        <taxon>Eukaryota</taxon>
        <taxon>Viridiplantae</taxon>
        <taxon>Streptophyta</taxon>
        <taxon>Embryophyta</taxon>
        <taxon>Tracheophyta</taxon>
        <taxon>Spermatophyta</taxon>
        <taxon>Magnoliopsida</taxon>
        <taxon>eudicotyledons</taxon>
        <taxon>Gunneridae</taxon>
        <taxon>Pentapetalae</taxon>
        <taxon>asterids</taxon>
        <taxon>campanulids</taxon>
        <taxon>Asterales</taxon>
        <taxon>Asteraceae</taxon>
        <taxon>Asteroideae</taxon>
        <taxon>Anthemideae</taxon>
        <taxon>Anthemidinae</taxon>
        <taxon>Tanacetum</taxon>
    </lineage>
</organism>